<sequence length="57" mass="6314">MARSHPEYAMTGLKVDSVIKLTKIATLHKKLIAGELGEAGPMLRQEVNEKITRVLLL</sequence>
<dbReference type="Gene3D" id="2.30.30.110">
    <property type="match status" value="1"/>
</dbReference>
<dbReference type="Pfam" id="PF02452">
    <property type="entry name" value="PemK_toxin"/>
    <property type="match status" value="1"/>
</dbReference>
<dbReference type="InterPro" id="IPR011067">
    <property type="entry name" value="Plasmid_toxin/cell-grow_inhib"/>
</dbReference>
<proteinExistence type="predicted"/>
<evidence type="ECO:0000313" key="1">
    <source>
        <dbReference type="EMBL" id="BES81084.1"/>
    </source>
</evidence>
<accession>A0ABM8IU55</accession>
<organism evidence="1 2">
    <name type="scientific">Pyrodictium abyssi</name>
    <dbReference type="NCBI Taxonomy" id="54256"/>
    <lineage>
        <taxon>Archaea</taxon>
        <taxon>Thermoproteota</taxon>
        <taxon>Thermoprotei</taxon>
        <taxon>Desulfurococcales</taxon>
        <taxon>Pyrodictiaceae</taxon>
        <taxon>Pyrodictium</taxon>
    </lineage>
</organism>
<evidence type="ECO:0008006" key="3">
    <source>
        <dbReference type="Google" id="ProtNLM"/>
    </source>
</evidence>
<dbReference type="SUPFAM" id="SSF50118">
    <property type="entry name" value="Cell growth inhibitor/plasmid maintenance toxic component"/>
    <property type="match status" value="1"/>
</dbReference>
<name>A0ABM8IU55_9CREN</name>
<protein>
    <recommendedName>
        <fullName evidence="3">Type II toxin-antitoxin system PemK/MazF family toxin</fullName>
    </recommendedName>
</protein>
<reference evidence="1 2" key="1">
    <citation type="submission" date="2023-09" db="EMBL/GenBank/DDBJ databases">
        <title>Pyrofollis japonicus gen. nov. sp. nov., a novel member of the family Pyrodictiaceae isolated from the Iheya North hydrothermal field.</title>
        <authorList>
            <person name="Miyazaki U."/>
            <person name="Sanari M."/>
            <person name="Tame A."/>
            <person name="Kitajima M."/>
            <person name="Okamoto A."/>
            <person name="Sawayama S."/>
            <person name="Miyazaki J."/>
            <person name="Takai K."/>
            <person name="Nakagawa S."/>
        </authorList>
    </citation>
    <scope>NUCLEOTIDE SEQUENCE [LARGE SCALE GENOMIC DNA]</scope>
    <source>
        <strain evidence="1 2">AV2</strain>
    </source>
</reference>
<keyword evidence="2" id="KW-1185">Reference proteome</keyword>
<dbReference type="InterPro" id="IPR003477">
    <property type="entry name" value="PemK-like"/>
</dbReference>
<gene>
    <name evidence="1" type="ORF">PABY_06510</name>
</gene>
<evidence type="ECO:0000313" key="2">
    <source>
        <dbReference type="Proteomes" id="UP001341135"/>
    </source>
</evidence>
<dbReference type="EMBL" id="AP028907">
    <property type="protein sequence ID" value="BES81084.1"/>
    <property type="molecule type" value="Genomic_DNA"/>
</dbReference>
<dbReference type="Proteomes" id="UP001341135">
    <property type="component" value="Chromosome"/>
</dbReference>